<name>A0A2M7Z7R6_9BACT</name>
<gene>
    <name evidence="2" type="ORF">CO137_00300</name>
</gene>
<dbReference type="Proteomes" id="UP000230843">
    <property type="component" value="Unassembled WGS sequence"/>
</dbReference>
<accession>A0A2M7Z7R6</accession>
<evidence type="ECO:0000313" key="2">
    <source>
        <dbReference type="EMBL" id="PJA90435.1"/>
    </source>
</evidence>
<comment type="caution">
    <text evidence="2">The sequence shown here is derived from an EMBL/GenBank/DDBJ whole genome shotgun (WGS) entry which is preliminary data.</text>
</comment>
<feature type="coiled-coil region" evidence="1">
    <location>
        <begin position="257"/>
        <end position="304"/>
    </location>
</feature>
<feature type="non-terminal residue" evidence="2">
    <location>
        <position position="1"/>
    </location>
</feature>
<sequence length="610" mass="69831">SVEVIKVAKIGFLKKLKSGDISDALKIKNNFIISEEFLQGVEVIEAAKIGLLGCLKNTNLGYTLKVKDVLKNEFALQLETTKTFDKVYNIFGDKLTYNIYLKCEHLLNGEVSDEIKKFGVTIGGEAGINQLRSKFREYSHGIIINQGFDAEELIDSKLKRATFQGLVQYTGSQWGSHGEEEFEETIETYLSKKDSLRSLPEVYVPSEVMGIKKIKQIDAETFEYSEQFLSKYGNLLKSLKRGSGYAKKKEDGIREIISKLEESLGNLKASLEDKKRSYEKKISNEEDEKERNKMERALARLPEKIGVVSKINLKSIQNPIELFETLHSLNDNDINEILKDLMFYVSFQLKPELQQTKDLSEFDKDAPTVADISWVMDTIQHIVLQETVEPYFTKQYFDPEEKLKPKDRKRKEIELQTKIRKLFNVSALNDELSKMTGETSTDTIKMQFVPQRNLLTEFSGHFSDACWASQYDSILEEFPNFISVAMIQNPGNPKHEKIAGGSFLIEAKAQNGEDLLIIRGLNPQENLINQLSPEDFYENFIRHFKEIAERQGRKLAIVIDDHSGGSSTNRPLLYEFLNKLKNNLRKVKLAFDEETNFNGYKIVDDCYLVG</sequence>
<evidence type="ECO:0000256" key="1">
    <source>
        <dbReference type="SAM" id="Coils"/>
    </source>
</evidence>
<dbReference type="EMBL" id="PFVJ01000008">
    <property type="protein sequence ID" value="PJA90435.1"/>
    <property type="molecule type" value="Genomic_DNA"/>
</dbReference>
<reference evidence="3" key="1">
    <citation type="submission" date="2017-09" db="EMBL/GenBank/DDBJ databases">
        <title>Depth-based differentiation of microbial function through sediment-hosted aquifers and enrichment of novel symbionts in the deep terrestrial subsurface.</title>
        <authorList>
            <person name="Probst A.J."/>
            <person name="Ladd B."/>
            <person name="Jarett J.K."/>
            <person name="Geller-Mcgrath D.E."/>
            <person name="Sieber C.M.K."/>
            <person name="Emerson J.B."/>
            <person name="Anantharaman K."/>
            <person name="Thomas B.C."/>
            <person name="Malmstrom R."/>
            <person name="Stieglmeier M."/>
            <person name="Klingl A."/>
            <person name="Woyke T."/>
            <person name="Ryan C.M."/>
            <person name="Banfield J.F."/>
        </authorList>
    </citation>
    <scope>NUCLEOTIDE SEQUENCE [LARGE SCALE GENOMIC DNA]</scope>
</reference>
<proteinExistence type="predicted"/>
<evidence type="ECO:0000313" key="3">
    <source>
        <dbReference type="Proteomes" id="UP000230843"/>
    </source>
</evidence>
<organism evidence="2 3">
    <name type="scientific">Candidatus Magasanikbacteria bacterium CG_4_9_14_3_um_filter_32_9</name>
    <dbReference type="NCBI Taxonomy" id="1974644"/>
    <lineage>
        <taxon>Bacteria</taxon>
        <taxon>Candidatus Magasanikiibacteriota</taxon>
    </lineage>
</organism>
<dbReference type="AlphaFoldDB" id="A0A2M7Z7R6"/>
<protein>
    <submittedName>
        <fullName evidence="2">Uncharacterized protein</fullName>
    </submittedName>
</protein>
<keyword evidence="1" id="KW-0175">Coiled coil</keyword>